<evidence type="ECO:0000256" key="7">
    <source>
        <dbReference type="RuleBase" id="RU004335"/>
    </source>
</evidence>
<proteinExistence type="inferred from homology"/>
<keyword evidence="5" id="KW-0378">Hydrolase</keyword>
<organism evidence="9 10">
    <name type="scientific">Platanthera zijinensis</name>
    <dbReference type="NCBI Taxonomy" id="2320716"/>
    <lineage>
        <taxon>Eukaryota</taxon>
        <taxon>Viridiplantae</taxon>
        <taxon>Streptophyta</taxon>
        <taxon>Embryophyta</taxon>
        <taxon>Tracheophyta</taxon>
        <taxon>Spermatophyta</taxon>
        <taxon>Magnoliopsida</taxon>
        <taxon>Liliopsida</taxon>
        <taxon>Asparagales</taxon>
        <taxon>Orchidaceae</taxon>
        <taxon>Orchidoideae</taxon>
        <taxon>Orchideae</taxon>
        <taxon>Orchidinae</taxon>
        <taxon>Platanthera</taxon>
    </lineage>
</organism>
<dbReference type="InterPro" id="IPR017853">
    <property type="entry name" value="GH"/>
</dbReference>
<evidence type="ECO:0000256" key="5">
    <source>
        <dbReference type="ARBA" id="ARBA00022801"/>
    </source>
</evidence>
<gene>
    <name evidence="9" type="ORF">KSP39_PZI023536</name>
</gene>
<dbReference type="AlphaFoldDB" id="A0AAP0FTT1"/>
<dbReference type="PANTHER" id="PTHR32227">
    <property type="entry name" value="GLUCAN ENDO-1,3-BETA-GLUCOSIDASE BG1-RELATED-RELATED"/>
    <property type="match status" value="1"/>
</dbReference>
<comment type="caution">
    <text evidence="9">The sequence shown here is derived from an EMBL/GenBank/DDBJ whole genome shotgun (WGS) entry which is preliminary data.</text>
</comment>
<evidence type="ECO:0000256" key="6">
    <source>
        <dbReference type="ARBA" id="ARBA00023295"/>
    </source>
</evidence>
<evidence type="ECO:0000256" key="8">
    <source>
        <dbReference type="SAM" id="SignalP"/>
    </source>
</evidence>
<feature type="chain" id="PRO_5042905779" description="glucan endo-1,3-beta-D-glucosidase" evidence="8">
    <location>
        <begin position="28"/>
        <end position="401"/>
    </location>
</feature>
<feature type="signal peptide" evidence="8">
    <location>
        <begin position="1"/>
        <end position="27"/>
    </location>
</feature>
<dbReference type="GO" id="GO:0042973">
    <property type="term" value="F:glucan endo-1,3-beta-D-glucosidase activity"/>
    <property type="evidence" value="ECO:0007669"/>
    <property type="project" value="UniProtKB-EC"/>
</dbReference>
<name>A0AAP0FTT1_9ASPA</name>
<dbReference type="EC" id="3.2.1.39" evidence="3"/>
<reference evidence="9 10" key="1">
    <citation type="journal article" date="2022" name="Nat. Plants">
        <title>Genomes of leafy and leafless Platanthera orchids illuminate the evolution of mycoheterotrophy.</title>
        <authorList>
            <person name="Li M.H."/>
            <person name="Liu K.W."/>
            <person name="Li Z."/>
            <person name="Lu H.C."/>
            <person name="Ye Q.L."/>
            <person name="Zhang D."/>
            <person name="Wang J.Y."/>
            <person name="Li Y.F."/>
            <person name="Zhong Z.M."/>
            <person name="Liu X."/>
            <person name="Yu X."/>
            <person name="Liu D.K."/>
            <person name="Tu X.D."/>
            <person name="Liu B."/>
            <person name="Hao Y."/>
            <person name="Liao X.Y."/>
            <person name="Jiang Y.T."/>
            <person name="Sun W.H."/>
            <person name="Chen J."/>
            <person name="Chen Y.Q."/>
            <person name="Ai Y."/>
            <person name="Zhai J.W."/>
            <person name="Wu S.S."/>
            <person name="Zhou Z."/>
            <person name="Hsiao Y.Y."/>
            <person name="Wu W.L."/>
            <person name="Chen Y.Y."/>
            <person name="Lin Y.F."/>
            <person name="Hsu J.L."/>
            <person name="Li C.Y."/>
            <person name="Wang Z.W."/>
            <person name="Zhao X."/>
            <person name="Zhong W.Y."/>
            <person name="Ma X.K."/>
            <person name="Ma L."/>
            <person name="Huang J."/>
            <person name="Chen G.Z."/>
            <person name="Huang M.Z."/>
            <person name="Huang L."/>
            <person name="Peng D.H."/>
            <person name="Luo Y.B."/>
            <person name="Zou S.Q."/>
            <person name="Chen S.P."/>
            <person name="Lan S."/>
            <person name="Tsai W.C."/>
            <person name="Van de Peer Y."/>
            <person name="Liu Z.J."/>
        </authorList>
    </citation>
    <scope>NUCLEOTIDE SEQUENCE [LARGE SCALE GENOMIC DNA]</scope>
    <source>
        <strain evidence="9">Lor287</strain>
    </source>
</reference>
<evidence type="ECO:0000256" key="2">
    <source>
        <dbReference type="ARBA" id="ARBA00008773"/>
    </source>
</evidence>
<dbReference type="EMBL" id="JBBWWQ010000021">
    <property type="protein sequence ID" value="KAK8914106.1"/>
    <property type="molecule type" value="Genomic_DNA"/>
</dbReference>
<evidence type="ECO:0000313" key="10">
    <source>
        <dbReference type="Proteomes" id="UP001418222"/>
    </source>
</evidence>
<dbReference type="GO" id="GO:0005975">
    <property type="term" value="P:carbohydrate metabolic process"/>
    <property type="evidence" value="ECO:0007669"/>
    <property type="project" value="InterPro"/>
</dbReference>
<accession>A0AAP0FTT1</accession>
<dbReference type="FunFam" id="3.20.20.80:FF:000005">
    <property type="entry name" value="Glucan endo-1,3-beta-glucosidase 14"/>
    <property type="match status" value="1"/>
</dbReference>
<dbReference type="InterPro" id="IPR000490">
    <property type="entry name" value="Glyco_hydro_17"/>
</dbReference>
<evidence type="ECO:0000256" key="4">
    <source>
        <dbReference type="ARBA" id="ARBA00022729"/>
    </source>
</evidence>
<comment type="catalytic activity">
    <reaction evidence="1">
        <text>Hydrolysis of (1-&gt;3)-beta-D-glucosidic linkages in (1-&gt;3)-beta-D-glucans.</text>
        <dbReference type="EC" id="3.2.1.39"/>
    </reaction>
</comment>
<evidence type="ECO:0000256" key="3">
    <source>
        <dbReference type="ARBA" id="ARBA00012780"/>
    </source>
</evidence>
<evidence type="ECO:0000313" key="9">
    <source>
        <dbReference type="EMBL" id="KAK8914106.1"/>
    </source>
</evidence>
<dbReference type="Gene3D" id="3.20.20.80">
    <property type="entry name" value="Glycosidases"/>
    <property type="match status" value="1"/>
</dbReference>
<dbReference type="SUPFAM" id="SSF51445">
    <property type="entry name" value="(Trans)glycosidases"/>
    <property type="match status" value="1"/>
</dbReference>
<keyword evidence="6" id="KW-0326">Glycosidase</keyword>
<dbReference type="InterPro" id="IPR044965">
    <property type="entry name" value="Glyco_hydro_17_plant"/>
</dbReference>
<comment type="similarity">
    <text evidence="2 7">Belongs to the glycosyl hydrolase 17 family.</text>
</comment>
<dbReference type="Pfam" id="PF00332">
    <property type="entry name" value="Glyco_hydro_17"/>
    <property type="match status" value="1"/>
</dbReference>
<keyword evidence="10" id="KW-1185">Reference proteome</keyword>
<dbReference type="Proteomes" id="UP001418222">
    <property type="component" value="Unassembled WGS sequence"/>
</dbReference>
<keyword evidence="4 8" id="KW-0732">Signal</keyword>
<protein>
    <recommendedName>
        <fullName evidence="3">glucan endo-1,3-beta-D-glucosidase</fullName>
        <ecNumber evidence="3">3.2.1.39</ecNumber>
    </recommendedName>
</protein>
<evidence type="ECO:0000256" key="1">
    <source>
        <dbReference type="ARBA" id="ARBA00000382"/>
    </source>
</evidence>
<sequence>MEAPFALFRAIGITLLLLLSLPSSEFGLLQQVSCLGINYGQVADNLPSPEHVLRLLGSLRVTKTRIYDTNPKILAAFANSGIELIVTVPNEAVGGLTDQAQATEWIATNIGPFLPDTSITGIAVGNEVFTSDDAVLKENVVPAMSALHQALVSLGLDSAVHVSTSNSLAVLADSYPPSFGSFRPELEGFIGPFLRFLLNTSGPFWINAYPYFAYKSDPERVPLDYVLFNTGPAGMVDPNTGLRYDNMLYAQVDAVVFAMARYGYGGIEVRVSETGWPSKGDDDEVGATVENAMMYNRNLVARQMENEGTPLRPQPRLEVYMFALFNENLKPGPTSERNYGLYQPDGTMAYNVGLSASSTSTASVSALNSSAAQRRYEPEGSWHLLLLRSGVTASWMWKARP</sequence>